<dbReference type="Gene3D" id="1.10.3210.10">
    <property type="entry name" value="Hypothetical protein af1432"/>
    <property type="match status" value="1"/>
</dbReference>
<proteinExistence type="predicted"/>
<evidence type="ECO:0000259" key="2">
    <source>
        <dbReference type="PROSITE" id="PS51833"/>
    </source>
</evidence>
<reference evidence="4" key="1">
    <citation type="submission" date="2017-07" db="EMBL/GenBank/DDBJ databases">
        <authorList>
            <person name="Varghese N."/>
            <person name="Submissions S."/>
        </authorList>
    </citation>
    <scope>NUCLEOTIDE SEQUENCE [LARGE SCALE GENOMIC DNA]</scope>
    <source>
        <strain evidence="4">NLAE-zl-C134</strain>
    </source>
</reference>
<accession>A0A316A454</accession>
<dbReference type="RefSeq" id="WP_109708731.1">
    <property type="nucleotide sequence ID" value="NZ_QGDS01000001.1"/>
</dbReference>
<dbReference type="InterPro" id="IPR013976">
    <property type="entry name" value="HDOD"/>
</dbReference>
<dbReference type="Pfam" id="PF08668">
    <property type="entry name" value="HDOD"/>
    <property type="match status" value="1"/>
</dbReference>
<evidence type="ECO:0000259" key="1">
    <source>
        <dbReference type="PROSITE" id="PS50883"/>
    </source>
</evidence>
<feature type="domain" description="EAL" evidence="1">
    <location>
        <begin position="1"/>
        <end position="209"/>
    </location>
</feature>
<dbReference type="InterPro" id="IPR035919">
    <property type="entry name" value="EAL_sf"/>
</dbReference>
<dbReference type="PROSITE" id="PS51833">
    <property type="entry name" value="HDOD"/>
    <property type="match status" value="1"/>
</dbReference>
<sequence length="439" mass="50401">MDRCVVRRAIKETRTGKVIGYELLFQGSQDTLFAQPETSAADMISNFLMSNSNKFVSDKIMFITFTSSLLFRNTPKMFEPDKVIIQIDDNLVVNPLAKPVIRKYRRAGYQFAVNDFQFSLRYLEMLDDVSYIRFDMRRKELYEDKKERSTLKNIISMAKGIDKKCIATNIDSKEIYDYAVDLGVDYLEGDYIARTLVTKVDRVTYMKGNFFQLLVEVSKPEPDIAEIERIISRDAGLTFTLLKLVNSAYFALRRRTSSIRQALVTLGIGQLRQWVYMLSFRQDAGDPAAEELLKISFLRAKFAFELVNYVKNCPITNNEAYMMGMFSTMEYMVDATMEEILERIPLNPAAKAALISGEGAAGSVYKLILAYEKADWKESKSLSEELGVPTYLLAQIYIDCVENVNSIWNTLTTEYVRKGEKPLFSERTDSIEHLEDVLR</sequence>
<dbReference type="PANTHER" id="PTHR33525">
    <property type="match status" value="1"/>
</dbReference>
<feature type="domain" description="HDOD" evidence="2">
    <location>
        <begin position="203"/>
        <end position="392"/>
    </location>
</feature>
<keyword evidence="4" id="KW-1185">Reference proteome</keyword>
<dbReference type="PROSITE" id="PS50883">
    <property type="entry name" value="EAL"/>
    <property type="match status" value="1"/>
</dbReference>
<dbReference type="EMBL" id="UHJJ01000001">
    <property type="protein sequence ID" value="SUQ12733.1"/>
    <property type="molecule type" value="Genomic_DNA"/>
</dbReference>
<dbReference type="SUPFAM" id="SSF141868">
    <property type="entry name" value="EAL domain-like"/>
    <property type="match status" value="1"/>
</dbReference>
<organism evidence="3 4">
    <name type="scientific">Faecalicatena contorta</name>
    <dbReference type="NCBI Taxonomy" id="39482"/>
    <lineage>
        <taxon>Bacteria</taxon>
        <taxon>Bacillati</taxon>
        <taxon>Bacillota</taxon>
        <taxon>Clostridia</taxon>
        <taxon>Lachnospirales</taxon>
        <taxon>Lachnospiraceae</taxon>
        <taxon>Faecalicatena</taxon>
    </lineage>
</organism>
<dbReference type="Pfam" id="PF00563">
    <property type="entry name" value="EAL"/>
    <property type="match status" value="1"/>
</dbReference>
<dbReference type="Gene3D" id="3.20.20.450">
    <property type="entry name" value="EAL domain"/>
    <property type="match status" value="1"/>
</dbReference>
<dbReference type="Proteomes" id="UP000254051">
    <property type="component" value="Unassembled WGS sequence"/>
</dbReference>
<dbReference type="OrthoDB" id="9804751at2"/>
<dbReference type="SUPFAM" id="SSF109604">
    <property type="entry name" value="HD-domain/PDEase-like"/>
    <property type="match status" value="1"/>
</dbReference>
<dbReference type="InterPro" id="IPR001633">
    <property type="entry name" value="EAL_dom"/>
</dbReference>
<protein>
    <submittedName>
        <fullName evidence="3">EAL and modified HD-GYP domain-containing signal transduction protein</fullName>
    </submittedName>
</protein>
<dbReference type="PANTHER" id="PTHR33525:SF4">
    <property type="entry name" value="CYCLIC DI-GMP PHOSPHODIESTERASE CDGJ"/>
    <property type="match status" value="1"/>
</dbReference>
<gene>
    <name evidence="3" type="ORF">SAMN05216529_101630</name>
</gene>
<evidence type="ECO:0000313" key="3">
    <source>
        <dbReference type="EMBL" id="SUQ12733.1"/>
    </source>
</evidence>
<dbReference type="PIRSF" id="PIRSF003180">
    <property type="entry name" value="DiGMPpdiest_YuxH"/>
    <property type="match status" value="1"/>
</dbReference>
<evidence type="ECO:0000313" key="4">
    <source>
        <dbReference type="Proteomes" id="UP000254051"/>
    </source>
</evidence>
<dbReference type="InterPro" id="IPR052340">
    <property type="entry name" value="RNase_Y/CdgJ"/>
</dbReference>
<dbReference type="SMART" id="SM00052">
    <property type="entry name" value="EAL"/>
    <property type="match status" value="1"/>
</dbReference>
<dbReference type="AlphaFoldDB" id="A0A316A454"/>
<name>A0A316A454_9FIRM</name>
<dbReference type="InterPro" id="IPR014408">
    <property type="entry name" value="dGMP_Pdiesterase_EAL/HD-GYP"/>
</dbReference>